<dbReference type="RefSeq" id="XP_005787748.1">
    <property type="nucleotide sequence ID" value="XM_005787691.1"/>
</dbReference>
<evidence type="ECO:0000256" key="4">
    <source>
        <dbReference type="ARBA" id="ARBA00013043"/>
    </source>
</evidence>
<dbReference type="Proteomes" id="UP000013827">
    <property type="component" value="Unassembled WGS sequence"/>
</dbReference>
<accession>A0A0D3KHT4</accession>
<dbReference type="STRING" id="2903.R1FPH3"/>
<evidence type="ECO:0000256" key="6">
    <source>
        <dbReference type="ARBA" id="ARBA00023239"/>
    </source>
</evidence>
<dbReference type="KEGG" id="ehx:EMIHUDRAFT_351975"/>
<comment type="catalytic activity">
    <reaction evidence="1">
        <text>7,8-dihydroneopterin = 6-hydroxymethyl-7,8-dihydropterin + glycolaldehyde</text>
        <dbReference type="Rhea" id="RHEA:10540"/>
        <dbReference type="ChEBI" id="CHEBI:17001"/>
        <dbReference type="ChEBI" id="CHEBI:17071"/>
        <dbReference type="ChEBI" id="CHEBI:44841"/>
        <dbReference type="EC" id="4.1.2.25"/>
    </reaction>
</comment>
<evidence type="ECO:0000256" key="7">
    <source>
        <dbReference type="ARBA" id="ARBA00032903"/>
    </source>
</evidence>
<evidence type="ECO:0000259" key="8">
    <source>
        <dbReference type="SMART" id="SM00905"/>
    </source>
</evidence>
<dbReference type="EnsemblProtists" id="EOD06208">
    <property type="protein sequence ID" value="EOD06208"/>
    <property type="gene ID" value="EMIHUDRAFT_372344"/>
</dbReference>
<dbReference type="AlphaFoldDB" id="A0A0D3KHT4"/>
<dbReference type="PANTHER" id="PTHR42844:SF1">
    <property type="entry name" value="DIHYDRONEOPTERIN ALDOLASE 1-RELATED"/>
    <property type="match status" value="1"/>
</dbReference>
<comment type="similarity">
    <text evidence="3">Belongs to the DHNA family.</text>
</comment>
<dbReference type="InterPro" id="IPR043133">
    <property type="entry name" value="GTP-CH-I_C/QueF"/>
</dbReference>
<comment type="pathway">
    <text evidence="2">Cofactor biosynthesis; tetrahydrofolate biosynthesis; 2-amino-4-hydroxy-6-hydroxymethyl-7,8-dihydropteridine diphosphate from 7,8-dihydroneopterin triphosphate: step 3/4.</text>
</comment>
<evidence type="ECO:0000256" key="1">
    <source>
        <dbReference type="ARBA" id="ARBA00001353"/>
    </source>
</evidence>
<evidence type="ECO:0000313" key="10">
    <source>
        <dbReference type="Proteomes" id="UP000013827"/>
    </source>
</evidence>
<evidence type="ECO:0000256" key="3">
    <source>
        <dbReference type="ARBA" id="ARBA00005708"/>
    </source>
</evidence>
<dbReference type="SMART" id="SM00905">
    <property type="entry name" value="FolB"/>
    <property type="match status" value="1"/>
</dbReference>
<evidence type="ECO:0000313" key="9">
    <source>
        <dbReference type="EnsemblProtists" id="EOD35319"/>
    </source>
</evidence>
<evidence type="ECO:0000256" key="5">
    <source>
        <dbReference type="ARBA" id="ARBA00022909"/>
    </source>
</evidence>
<dbReference type="GO" id="GO:0005737">
    <property type="term" value="C:cytoplasm"/>
    <property type="evidence" value="ECO:0007669"/>
    <property type="project" value="TreeGrafter"/>
</dbReference>
<dbReference type="Pfam" id="PF02152">
    <property type="entry name" value="FolB"/>
    <property type="match status" value="1"/>
</dbReference>
<dbReference type="HOGENOM" id="CLU_2377195_0_0_1"/>
<dbReference type="GO" id="GO:0046656">
    <property type="term" value="P:folic acid biosynthetic process"/>
    <property type="evidence" value="ECO:0007669"/>
    <property type="project" value="UniProtKB-KW"/>
</dbReference>
<sequence>MQTDHEAAAASDHIDDTVSYVGVYDQVRSVVEGPPRALIETVAVEVAREVLSGNARVDEVTVVLRKPQVPINGILAYASVEVSRDREWLESLRRA</sequence>
<name>A0A0D3KHT4_EMIH1</name>
<dbReference type="PaxDb" id="2903-EOD06208"/>
<dbReference type="RefSeq" id="XP_005758637.1">
    <property type="nucleotide sequence ID" value="XM_005758580.1"/>
</dbReference>
<dbReference type="PANTHER" id="PTHR42844">
    <property type="entry name" value="DIHYDRONEOPTERIN ALDOLASE 1-RELATED"/>
    <property type="match status" value="1"/>
</dbReference>
<feature type="domain" description="Dihydroneopterin aldolase/epimerase" evidence="8">
    <location>
        <begin position="1"/>
        <end position="84"/>
    </location>
</feature>
<keyword evidence="6" id="KW-0456">Lyase</keyword>
<dbReference type="Gene3D" id="3.30.1130.10">
    <property type="match status" value="1"/>
</dbReference>
<reference evidence="9" key="2">
    <citation type="submission" date="2024-10" db="UniProtKB">
        <authorList>
            <consortium name="EnsemblProtists"/>
        </authorList>
    </citation>
    <scope>IDENTIFICATION</scope>
</reference>
<keyword evidence="10" id="KW-1185">Reference proteome</keyword>
<keyword evidence="5" id="KW-0289">Folate biosynthesis</keyword>
<dbReference type="SUPFAM" id="SSF55620">
    <property type="entry name" value="Tetrahydrobiopterin biosynthesis enzymes-like"/>
    <property type="match status" value="1"/>
</dbReference>
<dbReference type="InterPro" id="IPR006157">
    <property type="entry name" value="FolB_dom"/>
</dbReference>
<reference evidence="10" key="1">
    <citation type="journal article" date="2013" name="Nature">
        <title>Pan genome of the phytoplankton Emiliania underpins its global distribution.</title>
        <authorList>
            <person name="Read B.A."/>
            <person name="Kegel J."/>
            <person name="Klute M.J."/>
            <person name="Kuo A."/>
            <person name="Lefebvre S.C."/>
            <person name="Maumus F."/>
            <person name="Mayer C."/>
            <person name="Miller J."/>
            <person name="Monier A."/>
            <person name="Salamov A."/>
            <person name="Young J."/>
            <person name="Aguilar M."/>
            <person name="Claverie J.M."/>
            <person name="Frickenhaus S."/>
            <person name="Gonzalez K."/>
            <person name="Herman E.K."/>
            <person name="Lin Y.C."/>
            <person name="Napier J."/>
            <person name="Ogata H."/>
            <person name="Sarno A.F."/>
            <person name="Shmutz J."/>
            <person name="Schroeder D."/>
            <person name="de Vargas C."/>
            <person name="Verret F."/>
            <person name="von Dassow P."/>
            <person name="Valentin K."/>
            <person name="Van de Peer Y."/>
            <person name="Wheeler G."/>
            <person name="Dacks J.B."/>
            <person name="Delwiche C.F."/>
            <person name="Dyhrman S.T."/>
            <person name="Glockner G."/>
            <person name="John U."/>
            <person name="Richards T."/>
            <person name="Worden A.Z."/>
            <person name="Zhang X."/>
            <person name="Grigoriev I.V."/>
            <person name="Allen A.E."/>
            <person name="Bidle K."/>
            <person name="Borodovsky M."/>
            <person name="Bowler C."/>
            <person name="Brownlee C."/>
            <person name="Cock J.M."/>
            <person name="Elias M."/>
            <person name="Gladyshev V.N."/>
            <person name="Groth M."/>
            <person name="Guda C."/>
            <person name="Hadaegh A."/>
            <person name="Iglesias-Rodriguez M.D."/>
            <person name="Jenkins J."/>
            <person name="Jones B.M."/>
            <person name="Lawson T."/>
            <person name="Leese F."/>
            <person name="Lindquist E."/>
            <person name="Lobanov A."/>
            <person name="Lomsadze A."/>
            <person name="Malik S.B."/>
            <person name="Marsh M.E."/>
            <person name="Mackinder L."/>
            <person name="Mock T."/>
            <person name="Mueller-Roeber B."/>
            <person name="Pagarete A."/>
            <person name="Parker M."/>
            <person name="Probert I."/>
            <person name="Quesneville H."/>
            <person name="Raines C."/>
            <person name="Rensing S.A."/>
            <person name="Riano-Pachon D.M."/>
            <person name="Richier S."/>
            <person name="Rokitta S."/>
            <person name="Shiraiwa Y."/>
            <person name="Soanes D.M."/>
            <person name="van der Giezen M."/>
            <person name="Wahlund T.M."/>
            <person name="Williams B."/>
            <person name="Wilson W."/>
            <person name="Wolfe G."/>
            <person name="Wurch L.L."/>
        </authorList>
    </citation>
    <scope>NUCLEOTIDE SEQUENCE</scope>
</reference>
<dbReference type="KEGG" id="ehx:EMIHUDRAFT_372344"/>
<dbReference type="NCBIfam" id="TIGR00526">
    <property type="entry name" value="folB_dom"/>
    <property type="match status" value="1"/>
</dbReference>
<protein>
    <recommendedName>
        <fullName evidence="4">dihydroneopterin aldolase</fullName>
        <ecNumber evidence="4">4.1.2.25</ecNumber>
    </recommendedName>
    <alternativeName>
        <fullName evidence="7">7,8-dihydroneopterin aldolase</fullName>
    </alternativeName>
</protein>
<organism evidence="9 10">
    <name type="scientific">Emiliania huxleyi (strain CCMP1516)</name>
    <dbReference type="NCBI Taxonomy" id="280463"/>
    <lineage>
        <taxon>Eukaryota</taxon>
        <taxon>Haptista</taxon>
        <taxon>Haptophyta</taxon>
        <taxon>Prymnesiophyceae</taxon>
        <taxon>Isochrysidales</taxon>
        <taxon>Noelaerhabdaceae</taxon>
        <taxon>Emiliania</taxon>
    </lineage>
</organism>
<dbReference type="EnsemblProtists" id="EOD35319">
    <property type="protein sequence ID" value="EOD35319"/>
    <property type="gene ID" value="EMIHUDRAFT_351975"/>
</dbReference>
<proteinExistence type="inferred from homology"/>
<dbReference type="GO" id="GO:0004150">
    <property type="term" value="F:dihydroneopterin aldolase activity"/>
    <property type="evidence" value="ECO:0007669"/>
    <property type="project" value="UniProtKB-EC"/>
</dbReference>
<dbReference type="GeneID" id="17252358"/>
<dbReference type="InterPro" id="IPR006156">
    <property type="entry name" value="Dihydroneopterin_aldolase"/>
</dbReference>
<evidence type="ECO:0000256" key="2">
    <source>
        <dbReference type="ARBA" id="ARBA00005013"/>
    </source>
</evidence>
<dbReference type="EC" id="4.1.2.25" evidence="4"/>
<dbReference type="GeneID" id="17280590"/>